<dbReference type="PANTHER" id="PTHR30603:SF60">
    <property type="entry name" value="RNA POLYMERASE SIGMA FACTOR RPOD"/>
    <property type="match status" value="1"/>
</dbReference>
<evidence type="ECO:0000259" key="7">
    <source>
        <dbReference type="PROSITE" id="PS00715"/>
    </source>
</evidence>
<feature type="domain" description="RNA polymerase sigma-70" evidence="7">
    <location>
        <begin position="177"/>
        <end position="190"/>
    </location>
</feature>
<comment type="caution">
    <text evidence="9">The sequence shown here is derived from an EMBL/GenBank/DDBJ whole genome shotgun (WGS) entry which is preliminary data.</text>
</comment>
<evidence type="ECO:0000313" key="9">
    <source>
        <dbReference type="EMBL" id="TGG92155.1"/>
    </source>
</evidence>
<keyword evidence="4 6" id="KW-0238">DNA-binding</keyword>
<dbReference type="InterPro" id="IPR009042">
    <property type="entry name" value="RNA_pol_sigma70_r1_2"/>
</dbReference>
<dbReference type="PRINTS" id="PR00046">
    <property type="entry name" value="SIGMA70FCT"/>
</dbReference>
<dbReference type="InterPro" id="IPR014284">
    <property type="entry name" value="RNA_pol_sigma-70_dom"/>
</dbReference>
<dbReference type="Pfam" id="PF04539">
    <property type="entry name" value="Sigma70_r3"/>
    <property type="match status" value="1"/>
</dbReference>
<accession>A0A524RN19</accession>
<dbReference type="AlphaFoldDB" id="A0A524RN19"/>
<dbReference type="InterPro" id="IPR000943">
    <property type="entry name" value="RNA_pol_sigma70"/>
</dbReference>
<dbReference type="InterPro" id="IPR007630">
    <property type="entry name" value="RNA_pol_sigma70_r4"/>
</dbReference>
<dbReference type="SUPFAM" id="SSF88659">
    <property type="entry name" value="Sigma3 and sigma4 domains of RNA polymerase sigma factors"/>
    <property type="match status" value="2"/>
</dbReference>
<evidence type="ECO:0000256" key="2">
    <source>
        <dbReference type="ARBA" id="ARBA00023015"/>
    </source>
</evidence>
<dbReference type="Gene3D" id="1.10.601.10">
    <property type="entry name" value="RNA Polymerase Primary Sigma Factor"/>
    <property type="match status" value="2"/>
</dbReference>
<evidence type="ECO:0000313" key="10">
    <source>
        <dbReference type="Proteomes" id="UP000317990"/>
    </source>
</evidence>
<dbReference type="InterPro" id="IPR013324">
    <property type="entry name" value="RNA_pol_sigma_r3/r4-like"/>
</dbReference>
<gene>
    <name evidence="9" type="ORF">ERJ67_06685</name>
</gene>
<dbReference type="InterPro" id="IPR013325">
    <property type="entry name" value="RNA_pol_sigma_r2"/>
</dbReference>
<dbReference type="NCBIfam" id="TIGR02997">
    <property type="entry name" value="Sig70-cyanoRpoD"/>
    <property type="match status" value="1"/>
</dbReference>
<evidence type="ECO:0000256" key="3">
    <source>
        <dbReference type="ARBA" id="ARBA00023082"/>
    </source>
</evidence>
<name>A0A524RN19_9CHRO</name>
<dbReference type="GO" id="GO:0016987">
    <property type="term" value="F:sigma factor activity"/>
    <property type="evidence" value="ECO:0007669"/>
    <property type="project" value="UniProtKB-KW"/>
</dbReference>
<evidence type="ECO:0000259" key="8">
    <source>
        <dbReference type="PROSITE" id="PS00716"/>
    </source>
</evidence>
<dbReference type="InterPro" id="IPR007627">
    <property type="entry name" value="RNA_pol_sigma70_r2"/>
</dbReference>
<dbReference type="Proteomes" id="UP000317990">
    <property type="component" value="Unassembled WGS sequence"/>
</dbReference>
<evidence type="ECO:0000256" key="4">
    <source>
        <dbReference type="ARBA" id="ARBA00023125"/>
    </source>
</evidence>
<dbReference type="InterPro" id="IPR036388">
    <property type="entry name" value="WH-like_DNA-bd_sf"/>
</dbReference>
<comment type="similarity">
    <text evidence="1 6">Belongs to the sigma-70 factor family.</text>
</comment>
<dbReference type="Pfam" id="PF04545">
    <property type="entry name" value="Sigma70_r4"/>
    <property type="match status" value="1"/>
</dbReference>
<dbReference type="GO" id="GO:0006352">
    <property type="term" value="P:DNA-templated transcription initiation"/>
    <property type="evidence" value="ECO:0007669"/>
    <property type="project" value="InterPro"/>
</dbReference>
<dbReference type="NCBIfam" id="TIGR02937">
    <property type="entry name" value="sigma70-ECF"/>
    <property type="match status" value="2"/>
</dbReference>
<dbReference type="Gene3D" id="1.10.10.10">
    <property type="entry name" value="Winged helix-like DNA-binding domain superfamily/Winged helix DNA-binding domain"/>
    <property type="match status" value="2"/>
</dbReference>
<keyword evidence="5 6" id="KW-0804">Transcription</keyword>
<protein>
    <recommendedName>
        <fullName evidence="6">RNA polymerase sigma factor</fullName>
    </recommendedName>
</protein>
<dbReference type="InterPro" id="IPR007624">
    <property type="entry name" value="RNA_pol_sigma70_r3"/>
</dbReference>
<dbReference type="EMBL" id="SRMO01000066">
    <property type="protein sequence ID" value="TGG92155.1"/>
    <property type="molecule type" value="Genomic_DNA"/>
</dbReference>
<dbReference type="PROSITE" id="PS00716">
    <property type="entry name" value="SIGMA70_2"/>
    <property type="match status" value="1"/>
</dbReference>
<keyword evidence="3 6" id="KW-0731">Sigma factor</keyword>
<feature type="domain" description="RNA polymerase sigma-70" evidence="8">
    <location>
        <begin position="345"/>
        <end position="371"/>
    </location>
</feature>
<dbReference type="PANTHER" id="PTHR30603">
    <property type="entry name" value="RNA POLYMERASE SIGMA FACTOR RPO"/>
    <property type="match status" value="1"/>
</dbReference>
<dbReference type="Pfam" id="PF00140">
    <property type="entry name" value="Sigma70_r1_2"/>
    <property type="match status" value="1"/>
</dbReference>
<dbReference type="CDD" id="cd06171">
    <property type="entry name" value="Sigma70_r4"/>
    <property type="match status" value="1"/>
</dbReference>
<dbReference type="PROSITE" id="PS00715">
    <property type="entry name" value="SIGMA70_1"/>
    <property type="match status" value="1"/>
</dbReference>
<dbReference type="FunFam" id="1.10.601.10:FF:000001">
    <property type="entry name" value="RNA polymerase sigma factor SigA"/>
    <property type="match status" value="1"/>
</dbReference>
<proteinExistence type="inferred from homology"/>
<sequence>MQRDHNLDVDADSLAEAAVTGTTTRVQRRSTADMVRLYLKDIGRVELLSREDELTFARLVQVRESLLAQRRQLVRQEPLLQRLEELDGIRLHTASRLGHQPSQAQLAEACGLELATLKQQINEAMARWASCMGLTVKLLQQHLHQGRRAKDDMMQANLRLVVAVAKKYQNRGMELLDLVQEGTLGLERAVEKFDPTRGFRFSTYAYWWIRQGMTRAIATQSRTIRLPVHITEKLNRIKKAQRNLASRLGHTASLQELAEELSLSQEVVRETLQRVPRSVSLNTRVGQDQDTQLGDLLEDEMPTPEERLTRERLHDDLEQLLEDLSPREAEVIRLRFGLEDDNPCTLAEIGSSMTLSRERVRQIEARALHKLRQPERSQRVLDYMETFD</sequence>
<reference evidence="9 10" key="1">
    <citation type="journal article" date="2019" name="mSystems">
        <title>Life at home and on the roam: Genomic adaptions reflect the dual lifestyle of an intracellular, facultative symbiont.</title>
        <authorList>
            <person name="Burgsdorf I."/>
        </authorList>
    </citation>
    <scope>NUCLEOTIDE SEQUENCE [LARGE SCALE GENOMIC DNA]</scope>
    <source>
        <strain evidence="9">277cV</strain>
    </source>
</reference>
<dbReference type="InterPro" id="IPR017848">
    <property type="entry name" value="RNA_pol_sigma_RpoD/SigA_cyanob"/>
</dbReference>
<organism evidence="9 10">
    <name type="scientific">Aphanocapsa feldmannii 277cV</name>
    <dbReference type="NCBI Taxonomy" id="2507553"/>
    <lineage>
        <taxon>Bacteria</taxon>
        <taxon>Bacillati</taxon>
        <taxon>Cyanobacteriota</taxon>
        <taxon>Cyanophyceae</taxon>
        <taxon>Oscillatoriophycideae</taxon>
        <taxon>Chroococcales</taxon>
        <taxon>Microcystaceae</taxon>
        <taxon>Aphanocapsa</taxon>
    </lineage>
</organism>
<evidence type="ECO:0000256" key="1">
    <source>
        <dbReference type="ARBA" id="ARBA00007788"/>
    </source>
</evidence>
<evidence type="ECO:0000256" key="5">
    <source>
        <dbReference type="ARBA" id="ARBA00023163"/>
    </source>
</evidence>
<keyword evidence="2 6" id="KW-0805">Transcription regulation</keyword>
<dbReference type="SUPFAM" id="SSF88946">
    <property type="entry name" value="Sigma2 domain of RNA polymerase sigma factors"/>
    <property type="match status" value="1"/>
</dbReference>
<dbReference type="InterPro" id="IPR050239">
    <property type="entry name" value="Sigma-70_RNA_pol_init_factors"/>
</dbReference>
<dbReference type="Pfam" id="PF04542">
    <property type="entry name" value="Sigma70_r2"/>
    <property type="match status" value="1"/>
</dbReference>
<evidence type="ECO:0000256" key="6">
    <source>
        <dbReference type="RuleBase" id="RU362124"/>
    </source>
</evidence>
<comment type="function">
    <text evidence="6">Sigma factors are initiation factors that promote the attachment of RNA polymerase to specific initiation sites and are then released.</text>
</comment>
<dbReference type="GO" id="GO:0003677">
    <property type="term" value="F:DNA binding"/>
    <property type="evidence" value="ECO:0007669"/>
    <property type="project" value="UniProtKB-KW"/>
</dbReference>